<evidence type="ECO:0000313" key="2">
    <source>
        <dbReference type="Proteomes" id="UP000236721"/>
    </source>
</evidence>
<dbReference type="RefSeq" id="WP_103879814.1">
    <property type="nucleotide sequence ID" value="NZ_FNVG01000006.1"/>
</dbReference>
<organism evidence="1 2">
    <name type="scientific">Vibrio hangzhouensis</name>
    <dbReference type="NCBI Taxonomy" id="462991"/>
    <lineage>
        <taxon>Bacteria</taxon>
        <taxon>Pseudomonadati</taxon>
        <taxon>Pseudomonadota</taxon>
        <taxon>Gammaproteobacteria</taxon>
        <taxon>Vibrionales</taxon>
        <taxon>Vibrionaceae</taxon>
        <taxon>Vibrio</taxon>
    </lineage>
</organism>
<accession>A0A1H5WT32</accession>
<sequence>MLQDIVVHSIHSFESDCQKLCLQHYPAVHNGGMTEQHLGLAFARRINASFAEFGQIAEVTPLDNKKESAQTNSYRVTSPIGTVWVISHHFVNANLASREKLYTNILEWQSEHNYALQSQDVLVIIADHWLNRCTHSRKIIHWWCARFPTDVDSYVSQGVRLLESDSTLGDTLRNRLQLLPYFISHTHPLQRPSVKQQVKKYVQLFAVVRP</sequence>
<protein>
    <submittedName>
        <fullName evidence="1">Uncharacterized protein</fullName>
    </submittedName>
</protein>
<dbReference type="EMBL" id="FNVG01000006">
    <property type="protein sequence ID" value="SEG02652.1"/>
    <property type="molecule type" value="Genomic_DNA"/>
</dbReference>
<dbReference type="OrthoDB" id="5888987at2"/>
<reference evidence="2" key="1">
    <citation type="submission" date="2016-10" db="EMBL/GenBank/DDBJ databases">
        <authorList>
            <person name="Varghese N."/>
            <person name="Submissions S."/>
        </authorList>
    </citation>
    <scope>NUCLEOTIDE SEQUENCE [LARGE SCALE GENOMIC DNA]</scope>
    <source>
        <strain evidence="2">CGMCC 1.7062</strain>
    </source>
</reference>
<proteinExistence type="predicted"/>
<dbReference type="Proteomes" id="UP000236721">
    <property type="component" value="Unassembled WGS sequence"/>
</dbReference>
<name>A0A1H5WT32_9VIBR</name>
<keyword evidence="2" id="KW-1185">Reference proteome</keyword>
<dbReference type="AlphaFoldDB" id="A0A1H5WT32"/>
<gene>
    <name evidence="1" type="ORF">SAMN04488244_10660</name>
</gene>
<evidence type="ECO:0000313" key="1">
    <source>
        <dbReference type="EMBL" id="SEG02652.1"/>
    </source>
</evidence>